<dbReference type="RefSeq" id="WP_270675942.1">
    <property type="nucleotide sequence ID" value="NZ_JAQFWP010000003.1"/>
</dbReference>
<gene>
    <name evidence="2" type="primary">cas5e</name>
    <name evidence="2" type="ORF">O4U47_02910</name>
</gene>
<dbReference type="Proteomes" id="UP001165685">
    <property type="component" value="Unassembled WGS sequence"/>
</dbReference>
<organism evidence="2 3">
    <name type="scientific">Nocardiopsis suaedae</name>
    <dbReference type="NCBI Taxonomy" id="3018444"/>
    <lineage>
        <taxon>Bacteria</taxon>
        <taxon>Bacillati</taxon>
        <taxon>Actinomycetota</taxon>
        <taxon>Actinomycetes</taxon>
        <taxon>Streptosporangiales</taxon>
        <taxon>Nocardiopsidaceae</taxon>
        <taxon>Nocardiopsis</taxon>
    </lineage>
</organism>
<protein>
    <submittedName>
        <fullName evidence="2">Type I-E CRISPR-associated protein Cas5/CasD</fullName>
    </submittedName>
</protein>
<dbReference type="NCBIfam" id="TIGR01868">
    <property type="entry name" value="casD_Cas5e"/>
    <property type="match status" value="1"/>
</dbReference>
<dbReference type="EMBL" id="JAQFWP010000003">
    <property type="protein sequence ID" value="MDA2803452.1"/>
    <property type="molecule type" value="Genomic_DNA"/>
</dbReference>
<dbReference type="CDD" id="cd09756">
    <property type="entry name" value="Cas5_I-E"/>
    <property type="match status" value="1"/>
</dbReference>
<accession>A0ABT4TFG8</accession>
<evidence type="ECO:0000313" key="2">
    <source>
        <dbReference type="EMBL" id="MDA2803452.1"/>
    </source>
</evidence>
<reference evidence="2" key="1">
    <citation type="submission" date="2023-01" db="EMBL/GenBank/DDBJ databases">
        <title>Draft genome sequence of Nocardiopsis sp. LSu2-4 isolated from halophytes.</title>
        <authorList>
            <person name="Duangmal K."/>
            <person name="Chantavorakit T."/>
        </authorList>
    </citation>
    <scope>NUCLEOTIDE SEQUENCE</scope>
    <source>
        <strain evidence="2">LSu2-4</strain>
    </source>
</reference>
<dbReference type="NCBIfam" id="TIGR02593">
    <property type="entry name" value="CRISPR_cas5"/>
    <property type="match status" value="1"/>
</dbReference>
<evidence type="ECO:0000313" key="3">
    <source>
        <dbReference type="Proteomes" id="UP001165685"/>
    </source>
</evidence>
<sequence>MSVLLLQLAGPLQSWGAASRFARRSTENAPTKSGLVGLLAAAQGRERSDDVSDLAALRFGVRVDQPGVRLRDFQTAHHGDTGEAMPVSDRFYLADAVFLAAFEGDRALVEELHQTLRAPVYLPYLGRRSCPPARPIPQGAVEEDLESALEAHPWLAGEWYQRKRKREAEVELGVWTDVRKGHTADHEQRDVPLSFDQDHRRYSMRGVEYTTVTVPNPQATQAAPLQAAPLVHEPMDALGDE</sequence>
<dbReference type="InterPro" id="IPR013422">
    <property type="entry name" value="CRISPR-assoc_prot_Cas5_N"/>
</dbReference>
<keyword evidence="3" id="KW-1185">Reference proteome</keyword>
<comment type="caution">
    <text evidence="2">The sequence shown here is derived from an EMBL/GenBank/DDBJ whole genome shotgun (WGS) entry which is preliminary data.</text>
</comment>
<dbReference type="Gene3D" id="3.30.70.2660">
    <property type="match status" value="1"/>
</dbReference>
<keyword evidence="1" id="KW-0051">Antiviral defense</keyword>
<evidence type="ECO:0000256" key="1">
    <source>
        <dbReference type="ARBA" id="ARBA00023118"/>
    </source>
</evidence>
<dbReference type="InterPro" id="IPR021124">
    <property type="entry name" value="CRISPR-assoc_prot_Cas5"/>
</dbReference>
<dbReference type="InterPro" id="IPR010147">
    <property type="entry name" value="CRISPR-assoc_prot_CasD"/>
</dbReference>
<proteinExistence type="predicted"/>
<name>A0ABT4TFG8_9ACTN</name>
<dbReference type="Pfam" id="PF09704">
    <property type="entry name" value="Cas_Cas5d"/>
    <property type="match status" value="1"/>
</dbReference>